<organism evidence="2 3">
    <name type="scientific">Hyphomonas polymorpha PS728</name>
    <dbReference type="NCBI Taxonomy" id="1280954"/>
    <lineage>
        <taxon>Bacteria</taxon>
        <taxon>Pseudomonadati</taxon>
        <taxon>Pseudomonadota</taxon>
        <taxon>Alphaproteobacteria</taxon>
        <taxon>Hyphomonadales</taxon>
        <taxon>Hyphomonadaceae</taxon>
        <taxon>Hyphomonas</taxon>
    </lineage>
</organism>
<sequence length="308" mass="35251">MVGPAAERAAVAHLQTVMDLSERRACQIVGADRTMVRYRSRRPPETELRTRLRDLANERRRFGYRRLFILLRNEGEASGVNRIYRLYREEGLSVRKRKARRRATGTRAPILDEARPNARWSIDFVHDQFACGRRFRILNLVDDVTRECLAAIPDTSISGRRVARELSTVIARRGRPGMIVSDHGTEFTSNTMLAWAEDHGIAWHFIAPGKPMQNGFCESFNGRMRDELLNETLFHGLKHARERIAEWVEDYNHRRPHSALGYSTPASYAARFPATNDRLRDMEKLRQSFVANPAPEGVQTAEALIPSG</sequence>
<dbReference type="Proteomes" id="UP000027100">
    <property type="component" value="Unassembled WGS sequence"/>
</dbReference>
<dbReference type="PANTHER" id="PTHR47515:SF1">
    <property type="entry name" value="BLR2054 PROTEIN"/>
    <property type="match status" value="1"/>
</dbReference>
<evidence type="ECO:0000313" key="2">
    <source>
        <dbReference type="EMBL" id="KCZ97108.1"/>
    </source>
</evidence>
<dbReference type="AlphaFoldDB" id="A0A062VGE2"/>
<protein>
    <submittedName>
        <fullName evidence="2">Transposase-like protein</fullName>
    </submittedName>
</protein>
<dbReference type="NCBIfam" id="NF033516">
    <property type="entry name" value="transpos_IS3"/>
    <property type="match status" value="1"/>
</dbReference>
<reference evidence="2 3" key="1">
    <citation type="journal article" date="2014" name="Antonie Van Leeuwenhoek">
        <title>Hyphomonas beringensis sp. nov. and Hyphomonas chukchiensis sp. nov., isolated from surface seawater of the Bering Sea and Chukchi Sea.</title>
        <authorList>
            <person name="Li C."/>
            <person name="Lai Q."/>
            <person name="Li G."/>
            <person name="Dong C."/>
            <person name="Wang J."/>
            <person name="Liao Y."/>
            <person name="Shao Z."/>
        </authorList>
    </citation>
    <scope>NUCLEOTIDE SEQUENCE [LARGE SCALE GENOMIC DNA]</scope>
    <source>
        <strain evidence="2 3">PS728</strain>
    </source>
</reference>
<dbReference type="PANTHER" id="PTHR47515">
    <property type="entry name" value="LOW CALCIUM RESPONSE LOCUS PROTEIN T"/>
    <property type="match status" value="1"/>
</dbReference>
<dbReference type="GO" id="GO:0003676">
    <property type="term" value="F:nucleic acid binding"/>
    <property type="evidence" value="ECO:0007669"/>
    <property type="project" value="InterPro"/>
</dbReference>
<keyword evidence="3" id="KW-1185">Reference proteome</keyword>
<dbReference type="InterPro" id="IPR012337">
    <property type="entry name" value="RNaseH-like_sf"/>
</dbReference>
<dbReference type="STRING" id="1280954.HPO_16635"/>
<evidence type="ECO:0000259" key="1">
    <source>
        <dbReference type="PROSITE" id="PS50994"/>
    </source>
</evidence>
<dbReference type="SUPFAM" id="SSF53098">
    <property type="entry name" value="Ribonuclease H-like"/>
    <property type="match status" value="1"/>
</dbReference>
<dbReference type="GO" id="GO:0015074">
    <property type="term" value="P:DNA integration"/>
    <property type="evidence" value="ECO:0007669"/>
    <property type="project" value="InterPro"/>
</dbReference>
<dbReference type="Pfam" id="PF13276">
    <property type="entry name" value="HTH_21"/>
    <property type="match status" value="1"/>
</dbReference>
<dbReference type="Gene3D" id="3.30.420.10">
    <property type="entry name" value="Ribonuclease H-like superfamily/Ribonuclease H"/>
    <property type="match status" value="1"/>
</dbReference>
<dbReference type="Pfam" id="PF13683">
    <property type="entry name" value="rve_3"/>
    <property type="match status" value="1"/>
</dbReference>
<dbReference type="InterPro" id="IPR001584">
    <property type="entry name" value="Integrase_cat-core"/>
</dbReference>
<dbReference type="PROSITE" id="PS50994">
    <property type="entry name" value="INTEGRASE"/>
    <property type="match status" value="1"/>
</dbReference>
<evidence type="ECO:0000313" key="3">
    <source>
        <dbReference type="Proteomes" id="UP000027100"/>
    </source>
</evidence>
<dbReference type="eggNOG" id="COG2801">
    <property type="taxonomic scope" value="Bacteria"/>
</dbReference>
<dbReference type="InterPro" id="IPR048020">
    <property type="entry name" value="Transpos_IS3"/>
</dbReference>
<comment type="caution">
    <text evidence="2">The sequence shown here is derived from an EMBL/GenBank/DDBJ whole genome shotgun (WGS) entry which is preliminary data.</text>
</comment>
<dbReference type="EMBL" id="ARYM01000025">
    <property type="protein sequence ID" value="KCZ97108.1"/>
    <property type="molecule type" value="Genomic_DNA"/>
</dbReference>
<dbReference type="PATRIC" id="fig|1280954.3.peg.3359"/>
<dbReference type="InterPro" id="IPR025948">
    <property type="entry name" value="HTH-like_dom"/>
</dbReference>
<accession>A0A062VGE2</accession>
<feature type="domain" description="Integrase catalytic" evidence="1">
    <location>
        <begin position="112"/>
        <end position="272"/>
    </location>
</feature>
<name>A0A062VGE2_9PROT</name>
<proteinExistence type="predicted"/>
<dbReference type="InterPro" id="IPR036397">
    <property type="entry name" value="RNaseH_sf"/>
</dbReference>
<gene>
    <name evidence="2" type="ORF">HPO_16635</name>
</gene>